<reference evidence="3 4" key="1">
    <citation type="submission" date="2019-12" db="EMBL/GenBank/DDBJ databases">
        <title>Genomic-based taxomic classification of the family Erythrobacteraceae.</title>
        <authorList>
            <person name="Xu L."/>
        </authorList>
    </citation>
    <scope>NUCLEOTIDE SEQUENCE [LARGE SCALE GENOMIC DNA]</scope>
    <source>
        <strain evidence="3 4">JCM 16339</strain>
    </source>
</reference>
<feature type="chain" id="PRO_5032967280" description="Lipoprotein" evidence="2">
    <location>
        <begin position="24"/>
        <end position="258"/>
    </location>
</feature>
<evidence type="ECO:0000256" key="2">
    <source>
        <dbReference type="SAM" id="SignalP"/>
    </source>
</evidence>
<keyword evidence="4" id="KW-1185">Reference proteome</keyword>
<feature type="compositionally biased region" description="Low complexity" evidence="1">
    <location>
        <begin position="195"/>
        <end position="213"/>
    </location>
</feature>
<evidence type="ECO:0008006" key="5">
    <source>
        <dbReference type="Google" id="ProtNLM"/>
    </source>
</evidence>
<dbReference type="AlphaFoldDB" id="A0A844ZRT1"/>
<evidence type="ECO:0000256" key="1">
    <source>
        <dbReference type="SAM" id="MobiDB-lite"/>
    </source>
</evidence>
<dbReference type="RefSeq" id="WP_160590510.1">
    <property type="nucleotide sequence ID" value="NZ_BAAAFP010000001.1"/>
</dbReference>
<comment type="caution">
    <text evidence="3">The sequence shown here is derived from an EMBL/GenBank/DDBJ whole genome shotgun (WGS) entry which is preliminary data.</text>
</comment>
<evidence type="ECO:0000313" key="3">
    <source>
        <dbReference type="EMBL" id="MXO88309.1"/>
    </source>
</evidence>
<organism evidence="3 4">
    <name type="scientific">Alteraurantiacibacter aestuarii</name>
    <dbReference type="NCBI Taxonomy" id="650004"/>
    <lineage>
        <taxon>Bacteria</taxon>
        <taxon>Pseudomonadati</taxon>
        <taxon>Pseudomonadota</taxon>
        <taxon>Alphaproteobacteria</taxon>
        <taxon>Sphingomonadales</taxon>
        <taxon>Erythrobacteraceae</taxon>
        <taxon>Alteraurantiacibacter</taxon>
    </lineage>
</organism>
<dbReference type="Proteomes" id="UP000435243">
    <property type="component" value="Unassembled WGS sequence"/>
</dbReference>
<gene>
    <name evidence="3" type="ORF">GRI32_06115</name>
</gene>
<keyword evidence="2" id="KW-0732">Signal</keyword>
<name>A0A844ZRT1_9SPHN</name>
<dbReference type="EMBL" id="WTYY01000003">
    <property type="protein sequence ID" value="MXO88309.1"/>
    <property type="molecule type" value="Genomic_DNA"/>
</dbReference>
<proteinExistence type="predicted"/>
<protein>
    <recommendedName>
        <fullName evidence="5">Lipoprotein</fullName>
    </recommendedName>
</protein>
<dbReference type="PROSITE" id="PS51257">
    <property type="entry name" value="PROKAR_LIPOPROTEIN"/>
    <property type="match status" value="1"/>
</dbReference>
<accession>A0A844ZRT1</accession>
<dbReference type="OrthoDB" id="7201546at2"/>
<feature type="region of interest" description="Disordered" evidence="1">
    <location>
        <begin position="195"/>
        <end position="226"/>
    </location>
</feature>
<sequence>MKNHLALAACAAACALLALGGCASGRGGPLGDQISGRASDRPLPPVGDPGSVAAADIAFAKAVREDGERAAFDNYAAGDAVVHDEAGLVPAMSWLAGQGDGHALTRRSPSVVWSSCDGTLAVSFGRYLDAGGIVGSYVTVWELQERSGYRWTYDLRAADNPQPPPPPPQVEPDEDTIIVTQIDSIEGKVADCTRAAGSSAPPVAASDSAPGSARSRDGSLQWRWEHGADGQRRVVVDYLREGSWQQALDFSAPPAPGS</sequence>
<evidence type="ECO:0000313" key="4">
    <source>
        <dbReference type="Proteomes" id="UP000435243"/>
    </source>
</evidence>
<feature type="signal peptide" evidence="2">
    <location>
        <begin position="1"/>
        <end position="23"/>
    </location>
</feature>